<dbReference type="SUPFAM" id="SSF53756">
    <property type="entry name" value="UDP-Glycosyltransferase/glycogen phosphorylase"/>
    <property type="match status" value="1"/>
</dbReference>
<reference evidence="6 7" key="1">
    <citation type="journal article" date="2015" name="Nature">
        <title>rRNA introns, odd ribosomes, and small enigmatic genomes across a large radiation of phyla.</title>
        <authorList>
            <person name="Brown C.T."/>
            <person name="Hug L.A."/>
            <person name="Thomas B.C."/>
            <person name="Sharon I."/>
            <person name="Castelle C.J."/>
            <person name="Singh A."/>
            <person name="Wilkins M.J."/>
            <person name="Williams K.H."/>
            <person name="Banfield J.F."/>
        </authorList>
    </citation>
    <scope>NUCLEOTIDE SEQUENCE [LARGE SCALE GENOMIC DNA]</scope>
</reference>
<dbReference type="AlphaFoldDB" id="A0A0G1PHI6"/>
<accession>A0A0G1PHI6</accession>
<dbReference type="Pfam" id="PF00535">
    <property type="entry name" value="Glycos_transf_2"/>
    <property type="match status" value="1"/>
</dbReference>
<dbReference type="InterPro" id="IPR029044">
    <property type="entry name" value="Nucleotide-diphossugar_trans"/>
</dbReference>
<name>A0A0G1PHI6_9BACT</name>
<proteinExistence type="inferred from homology"/>
<protein>
    <submittedName>
        <fullName evidence="6">Glycotransferase family protein</fullName>
    </submittedName>
</protein>
<evidence type="ECO:0000259" key="5">
    <source>
        <dbReference type="Pfam" id="PF00535"/>
    </source>
</evidence>
<dbReference type="CDD" id="cd03801">
    <property type="entry name" value="GT4_PimA-like"/>
    <property type="match status" value="1"/>
</dbReference>
<comment type="caution">
    <text evidence="6">The sequence shown here is derived from an EMBL/GenBank/DDBJ whole genome shotgun (WGS) entry which is preliminary data.</text>
</comment>
<evidence type="ECO:0000313" key="6">
    <source>
        <dbReference type="EMBL" id="KKU32236.1"/>
    </source>
</evidence>
<evidence type="ECO:0000256" key="1">
    <source>
        <dbReference type="ARBA" id="ARBA00006739"/>
    </source>
</evidence>
<dbReference type="Gene3D" id="3.40.50.2000">
    <property type="entry name" value="Glycogen Phosphorylase B"/>
    <property type="match status" value="1"/>
</dbReference>
<dbReference type="PANTHER" id="PTHR43685:SF5">
    <property type="entry name" value="GLYCOSYLTRANSFERASE EPSE-RELATED"/>
    <property type="match status" value="1"/>
</dbReference>
<dbReference type="InterPro" id="IPR001173">
    <property type="entry name" value="Glyco_trans_2-like"/>
</dbReference>
<feature type="domain" description="Glycosyltransferase 2-like" evidence="5">
    <location>
        <begin position="394"/>
        <end position="557"/>
    </location>
</feature>
<feature type="domain" description="Glycosyl transferase family 1" evidence="4">
    <location>
        <begin position="166"/>
        <end position="300"/>
    </location>
</feature>
<organism evidence="6 7">
    <name type="scientific">Candidatus Uhrbacteria bacterium GW2011_GWF2_46_218</name>
    <dbReference type="NCBI Taxonomy" id="1619001"/>
    <lineage>
        <taxon>Bacteria</taxon>
        <taxon>Candidatus Uhriibacteriota</taxon>
    </lineage>
</organism>
<gene>
    <name evidence="6" type="ORF">UX45_C0021G0008</name>
</gene>
<evidence type="ECO:0000259" key="4">
    <source>
        <dbReference type="Pfam" id="PF00534"/>
    </source>
</evidence>
<dbReference type="Pfam" id="PF00534">
    <property type="entry name" value="Glycos_transf_1"/>
    <property type="match status" value="1"/>
</dbReference>
<dbReference type="GO" id="GO:0016757">
    <property type="term" value="F:glycosyltransferase activity"/>
    <property type="evidence" value="ECO:0007669"/>
    <property type="project" value="UniProtKB-KW"/>
</dbReference>
<dbReference type="PANTHER" id="PTHR43685">
    <property type="entry name" value="GLYCOSYLTRANSFERASE"/>
    <property type="match status" value="1"/>
</dbReference>
<dbReference type="InterPro" id="IPR050834">
    <property type="entry name" value="Glycosyltransf_2"/>
</dbReference>
<keyword evidence="2" id="KW-0328">Glycosyltransferase</keyword>
<comment type="similarity">
    <text evidence="1">Belongs to the glycosyltransferase 2 family.</text>
</comment>
<evidence type="ECO:0000313" key="7">
    <source>
        <dbReference type="Proteomes" id="UP000034705"/>
    </source>
</evidence>
<dbReference type="Gene3D" id="3.90.550.10">
    <property type="entry name" value="Spore Coat Polysaccharide Biosynthesis Protein SpsA, Chain A"/>
    <property type="match status" value="1"/>
</dbReference>
<dbReference type="EMBL" id="LCMG01000021">
    <property type="protein sequence ID" value="KKU32236.1"/>
    <property type="molecule type" value="Genomic_DNA"/>
</dbReference>
<dbReference type="Proteomes" id="UP000034705">
    <property type="component" value="Unassembled WGS sequence"/>
</dbReference>
<evidence type="ECO:0000256" key="2">
    <source>
        <dbReference type="ARBA" id="ARBA00022676"/>
    </source>
</evidence>
<sequence length="626" mass="70704">MKIAFLIGTNDIGGAEFVSYHHVLMAYRNGLDVIVLSGTTGKFYDLIKAAGVRIVVVGLCPESKIIEPFLIGCDVVFNCNAGGMMPAVTSLKQKLGFRYLTILHTQIDHIYAQVLKYDQFTDGYYAIHQKIVDSFTSWDGIDARKFMVIPNCVDVDLIDKASHINRSSIRKSFGFTSQDFVIGMITRVAQDKNILDALKIIRQLPITLNAKLLIVGGPSENIQSQNYFKKVNTYIQGDIRLRKIIKITGNLEMEKVYQTMQAFDLGLNCSPSEGLPIALLEMMAAGICCVMPGVGDIPGVLTSRGIVISIRQRYEAREIFADPCYTQQEIHLFVTAISSLYKNTTNIKQLANAARKFICQNRSLKYQEIEFLKFLNGTPNPQPATRNADFQKVSVLMPTRDPNEEWIELAIDSVLKQNYAGEMELVIVNHDSRLSKSSIIKKLAEQKTNPERPVIYHEADNDTLQFSEVLDVGVSLCSGEIIVRMDHDDIANTRLITTLVNFMFENPQISVCGVQLQFFGAKQLITHHPERVTRQLAANMPNHWFVNHPGVAMRKAALLKVGGYGYTKQGWAEDYHLWCKFLKAGYIIANLPDVLIRYRVYEKEGRRPEGYHEFLAREKKELKIDN</sequence>
<evidence type="ECO:0000256" key="3">
    <source>
        <dbReference type="ARBA" id="ARBA00022679"/>
    </source>
</evidence>
<keyword evidence="3 6" id="KW-0808">Transferase</keyword>
<dbReference type="InterPro" id="IPR001296">
    <property type="entry name" value="Glyco_trans_1"/>
</dbReference>
<dbReference type="SUPFAM" id="SSF53448">
    <property type="entry name" value="Nucleotide-diphospho-sugar transferases"/>
    <property type="match status" value="1"/>
</dbReference>